<dbReference type="Proteomes" id="UP001525379">
    <property type="component" value="Unassembled WGS sequence"/>
</dbReference>
<gene>
    <name evidence="1" type="ORF">M3D15_02630</name>
</gene>
<accession>A0ABT2HVR1</accession>
<evidence type="ECO:0000313" key="1">
    <source>
        <dbReference type="EMBL" id="MCT2042240.1"/>
    </source>
</evidence>
<sequence>MTGCSCGDAQREIEEYLQRECCEERRDEIRRRLACCPECFGELEISERLVDRVRECCQEAAPSEVRARVLAAIRVTPCGSGGDC</sequence>
<organism evidence="1 2">
    <name type="scientific">Pseudoclavibacter albus</name>
    <dbReference type="NCBI Taxonomy" id="272241"/>
    <lineage>
        <taxon>Bacteria</taxon>
        <taxon>Bacillati</taxon>
        <taxon>Actinomycetota</taxon>
        <taxon>Actinomycetes</taxon>
        <taxon>Micrococcales</taxon>
        <taxon>Microbacteriaceae</taxon>
        <taxon>Pseudoclavibacter</taxon>
    </lineage>
</organism>
<reference evidence="1 2" key="1">
    <citation type="submission" date="2022-04" db="EMBL/GenBank/DDBJ databases">
        <title>Human microbiome associated bacterial genomes.</title>
        <authorList>
            <person name="Sandstrom S."/>
            <person name="Salamzade R."/>
            <person name="Kalan L.R."/>
        </authorList>
    </citation>
    <scope>NUCLEOTIDE SEQUENCE [LARGE SCALE GENOMIC DNA]</scope>
    <source>
        <strain evidence="2">p3-SID1799</strain>
    </source>
</reference>
<keyword evidence="2" id="KW-1185">Reference proteome</keyword>
<comment type="caution">
    <text evidence="1">The sequence shown here is derived from an EMBL/GenBank/DDBJ whole genome shotgun (WGS) entry which is preliminary data.</text>
</comment>
<evidence type="ECO:0000313" key="2">
    <source>
        <dbReference type="Proteomes" id="UP001525379"/>
    </source>
</evidence>
<dbReference type="EMBL" id="JALXSQ010000006">
    <property type="protein sequence ID" value="MCT2042240.1"/>
    <property type="molecule type" value="Genomic_DNA"/>
</dbReference>
<protein>
    <submittedName>
        <fullName evidence="1">Alpha-ketoglutarate decarboxylase</fullName>
    </submittedName>
</protein>
<dbReference type="RefSeq" id="WP_206394637.1">
    <property type="nucleotide sequence ID" value="NZ_JAFDPW010000001.1"/>
</dbReference>
<name>A0ABT2HVR1_9MICO</name>
<proteinExistence type="predicted"/>